<protein>
    <recommendedName>
        <fullName evidence="4">Transmembrane protein</fullName>
    </recommendedName>
</protein>
<keyword evidence="1" id="KW-0472">Membrane</keyword>
<feature type="transmembrane region" description="Helical" evidence="1">
    <location>
        <begin position="152"/>
        <end position="174"/>
    </location>
</feature>
<evidence type="ECO:0008006" key="4">
    <source>
        <dbReference type="Google" id="ProtNLM"/>
    </source>
</evidence>
<reference evidence="2 3" key="1">
    <citation type="journal article" date="2014" name="Genome Biol. Evol.">
        <title>The secreted proteins of Achlya hypogyna and Thraustotheca clavata identify the ancestral oomycete secretome and reveal gene acquisitions by horizontal gene transfer.</title>
        <authorList>
            <person name="Misner I."/>
            <person name="Blouin N."/>
            <person name="Leonard G."/>
            <person name="Richards T.A."/>
            <person name="Lane C.E."/>
        </authorList>
    </citation>
    <scope>NUCLEOTIDE SEQUENCE [LARGE SCALE GENOMIC DNA]</scope>
    <source>
        <strain evidence="2 3">ATCC 48635</strain>
    </source>
</reference>
<feature type="transmembrane region" description="Helical" evidence="1">
    <location>
        <begin position="194"/>
        <end position="213"/>
    </location>
</feature>
<evidence type="ECO:0000313" key="3">
    <source>
        <dbReference type="Proteomes" id="UP000243579"/>
    </source>
</evidence>
<organism evidence="2 3">
    <name type="scientific">Achlya hypogyna</name>
    <name type="common">Oomycete</name>
    <name type="synonym">Protoachlya hypogyna</name>
    <dbReference type="NCBI Taxonomy" id="1202772"/>
    <lineage>
        <taxon>Eukaryota</taxon>
        <taxon>Sar</taxon>
        <taxon>Stramenopiles</taxon>
        <taxon>Oomycota</taxon>
        <taxon>Saprolegniomycetes</taxon>
        <taxon>Saprolegniales</taxon>
        <taxon>Achlyaceae</taxon>
        <taxon>Achlya</taxon>
    </lineage>
</organism>
<dbReference type="AlphaFoldDB" id="A0A1V9Z123"/>
<gene>
    <name evidence="2" type="ORF">ACHHYP_04442</name>
</gene>
<evidence type="ECO:0000256" key="1">
    <source>
        <dbReference type="SAM" id="Phobius"/>
    </source>
</evidence>
<keyword evidence="1" id="KW-1133">Transmembrane helix</keyword>
<proteinExistence type="predicted"/>
<feature type="transmembrane region" description="Helical" evidence="1">
    <location>
        <begin position="58"/>
        <end position="85"/>
    </location>
</feature>
<dbReference type="EMBL" id="JNBR01000507">
    <property type="protein sequence ID" value="OQR91718.1"/>
    <property type="molecule type" value="Genomic_DNA"/>
</dbReference>
<sequence>MIEYGTARPAAARYTYVHGSYNPNRYADHRVLYPTRPRLSSCPWACALPAQWMTLRFVLFHVANVVAAGVSAIISLVVILLFVLASPLESWLQPLMSRVVLFIVLQLASLDVHLYNSISPAGEHLYVSFALSDASIDYEVLRALVYFASVKILLVLSTSGLVLVVSAASLAAIVLASTPSVEAMRLEVSSTVSLWLVAGGTGLYVSGFLCHVLGRGYCDLLQRCCVDRLGMYKYVFGYCMSTLYHTPLHLMGFGSGQIV</sequence>
<name>A0A1V9Z123_ACHHY</name>
<dbReference type="OrthoDB" id="79466at2759"/>
<comment type="caution">
    <text evidence="2">The sequence shown here is derived from an EMBL/GenBank/DDBJ whole genome shotgun (WGS) entry which is preliminary data.</text>
</comment>
<feature type="transmembrane region" description="Helical" evidence="1">
    <location>
        <begin position="91"/>
        <end position="110"/>
    </location>
</feature>
<dbReference type="Proteomes" id="UP000243579">
    <property type="component" value="Unassembled WGS sequence"/>
</dbReference>
<keyword evidence="3" id="KW-1185">Reference proteome</keyword>
<evidence type="ECO:0000313" key="2">
    <source>
        <dbReference type="EMBL" id="OQR91718.1"/>
    </source>
</evidence>
<keyword evidence="1" id="KW-0812">Transmembrane</keyword>
<accession>A0A1V9Z123</accession>